<protein>
    <submittedName>
        <fullName evidence="11">Polyketide synthase 12</fullName>
    </submittedName>
</protein>
<dbReference type="GO" id="GO:0016491">
    <property type="term" value="F:oxidoreductase activity"/>
    <property type="evidence" value="ECO:0007669"/>
    <property type="project" value="InterPro"/>
</dbReference>
<dbReference type="InterPro" id="IPR049551">
    <property type="entry name" value="PKS_DH_C"/>
</dbReference>
<comment type="caution">
    <text evidence="11">The sequence shown here is derived from an EMBL/GenBank/DDBJ whole genome shotgun (WGS) entry which is preliminary data.</text>
</comment>
<dbReference type="InterPro" id="IPR050091">
    <property type="entry name" value="PKS_NRPS_Biosynth_Enz"/>
</dbReference>
<dbReference type="Pfam" id="PF22953">
    <property type="entry name" value="SpnB_Rossmann"/>
    <property type="match status" value="2"/>
</dbReference>
<dbReference type="InterPro" id="IPR042104">
    <property type="entry name" value="PKS_dehydratase_sf"/>
</dbReference>
<dbReference type="PROSITE" id="PS01162">
    <property type="entry name" value="QOR_ZETA_CRYSTAL"/>
    <property type="match status" value="1"/>
</dbReference>
<keyword evidence="1" id="KW-0596">Phosphopantetheine</keyword>
<dbReference type="InterPro" id="IPR020807">
    <property type="entry name" value="PKS_DH"/>
</dbReference>
<evidence type="ECO:0000259" key="10">
    <source>
        <dbReference type="PROSITE" id="PS52019"/>
    </source>
</evidence>
<dbReference type="InterPro" id="IPR011032">
    <property type="entry name" value="GroES-like_sf"/>
</dbReference>
<dbReference type="Pfam" id="PF02801">
    <property type="entry name" value="Ketoacyl-synt_C"/>
    <property type="match status" value="2"/>
</dbReference>
<dbReference type="InterPro" id="IPR006162">
    <property type="entry name" value="Ppantetheine_attach_site"/>
</dbReference>
<keyword evidence="12" id="KW-1185">Reference proteome</keyword>
<dbReference type="Pfam" id="PF21089">
    <property type="entry name" value="PKS_DH_N"/>
    <property type="match status" value="2"/>
</dbReference>
<evidence type="ECO:0000256" key="2">
    <source>
        <dbReference type="ARBA" id="ARBA00022553"/>
    </source>
</evidence>
<organism evidence="11 12">
    <name type="scientific">Goodfellowiella coeruleoviolacea</name>
    <dbReference type="NCBI Taxonomy" id="334858"/>
    <lineage>
        <taxon>Bacteria</taxon>
        <taxon>Bacillati</taxon>
        <taxon>Actinomycetota</taxon>
        <taxon>Actinomycetes</taxon>
        <taxon>Pseudonocardiales</taxon>
        <taxon>Pseudonocardiaceae</taxon>
        <taxon>Goodfellowiella</taxon>
    </lineage>
</organism>
<feature type="domain" description="Ketosynthase family 3 (KS3)" evidence="9">
    <location>
        <begin position="63"/>
        <end position="489"/>
    </location>
</feature>
<evidence type="ECO:0000313" key="12">
    <source>
        <dbReference type="Proteomes" id="UP001206128"/>
    </source>
</evidence>
<evidence type="ECO:0000256" key="1">
    <source>
        <dbReference type="ARBA" id="ARBA00022450"/>
    </source>
</evidence>
<dbReference type="CDD" id="cd05195">
    <property type="entry name" value="enoyl_red"/>
    <property type="match status" value="1"/>
</dbReference>
<dbReference type="FunFam" id="3.40.50.720:FF:000209">
    <property type="entry name" value="Polyketide synthase Pks12"/>
    <property type="match status" value="1"/>
</dbReference>
<gene>
    <name evidence="11" type="ORF">LX83_004291</name>
</gene>
<dbReference type="InterPro" id="IPR018201">
    <property type="entry name" value="Ketoacyl_synth_AS"/>
</dbReference>
<reference evidence="11" key="1">
    <citation type="submission" date="2022-06" db="EMBL/GenBank/DDBJ databases">
        <title>Genomic Encyclopedia of Archaeal and Bacterial Type Strains, Phase II (KMG-II): from individual species to whole genera.</title>
        <authorList>
            <person name="Goeker M."/>
        </authorList>
    </citation>
    <scope>NUCLEOTIDE SEQUENCE</scope>
    <source>
        <strain evidence="11">DSM 43935</strain>
    </source>
</reference>
<sequence>MLARVPRDARSSPATSETLGFASDCREVPRVTNEAQLVDYLRKMTADLRKAHRRVRQLEEARSEPIAIVGMACRYPGGVTSPDQLWDVVASGQDTVTAMPDDRGWDVDGLFDPDPERIGRSYVREGAFLRDPGGFDADFFGLSPREALATDPQQRQLLEVSWEAVESAGIPAPALRGSRTGVFAGIMYHDYASDRDSLPDEVEGYLSTGVAASVGSGRISYTLGLEGPAVTIDTACSSSLVALHLAAQALRNGECDLALAGGVTVMATPITFVELSRQRGLASDGRCKSFADAADGTGWGEGVGMLVLERLSDARRNGRRILAIVAGSAVNQDGASNGLTAPNGPSQQRVIRAALANAGLTPSDVDVVEAHGTGTKLGDPIEAQALLATYGTDRPTDRPLLLGSIKSNIGHTQAAAGVAGIIKMILAMRHGIVPATLHVDHPTRQVDWTTATVELATTPREWPTTDRPRRAGVSSFGISGTNAHVILEQPPTPEPPPPAPSTPDHRPLLLTTTARTPTALTAHTTQLDTWLTTHPDTPLTDIAWTLATARAALEQRAFRLGLDQPWQTGLHPGQGGIGLLFTGQGSQHPDMGTHPLLAEEYARVKALFDPAVFEGDPDSTGVAQPAVFALQIALWRLWESWGLRPDRLIGHSVGELAAAVVAGVWSLEDACRVVTARARLMQALPAGGAMLAVDRPVTEVPDTVSIAAINSPTSTVLSGPQEEIDAIAQRLAESGARVKRLRVSHAFHSALMEPMLADFAAVLDTVTFHEPRIPVITTSGAGGDITTPQYWVDQVRATVCFADAVRTAVADGVDTFLEIGPDAVLTPMVAEIDDTVVAIPAQRKDHDQLHDALGRMWQRGFDPEWTTVLPRGAHADLPTYAFQHHTYWIKSGPRTPPAWAATDHPLLTGTLSVAAGNATVLTGHLSPHAQPWLAEHRVAGTPILPGAAAVELALHAAHLLGHESVIDLTLQAPLPTASGVHLQVAVGEQQTVTVHARADDADPDDPWTLVASGTLGDAATPVPPTPTGPPNGAEPVDVTQFYADLADAGLDYGPAFQSLRAARRHGDVVHAEVVPGEAVAGQAAGFGLHPALFDAALHAFALVGERSATPRVPFEFRGVRLLSHGADALWVTVTATGPDSMSLTATDEDGEPVLVVDSLTLRPIAPAPTEEIPLAPVWQPVSLLAAGGTAPEFVVVHAGPEEPDPRPAAVHRAVEAALRHCQEWLADDRNAHRRLVVITRGAVALPGETPDPGAAACRALLTAAQTENPGRLLVVDLGVADAPPDDALLAALATAEEPAVALRGGVAHAMRLAPAQAARSAAPPLAPDGTVLITGGTGALGRMLAHHLVERYGVRRLVLTNRTGRGGEDLPTGVTVTACDLSDGAAVRALVAGLPGLSAVFHLAGVVDDGLLTGMDADRLHRVLTPKVDGAWQLHEATRHLELSHFVLFSSAAGLLGGAAQGNYAAANAYLDALAEHRRAAGLPAQSLAWGLWETDHGMAGSVRGAAAGRLARTGIRALDARRGLALLDSALRSGATLLAPIGWDRSALRRVPVADRPAALRELAPAPVADKRGPARGRSGLGRRLAGLPPAEAARALRDLVREVTAGVLGHDSADAVDDRRPFTDLGFDSLAAIELRNRLGTATGVRLPATAIFDHPTPVALAEHLHHRVVGSVTSGAAASAPTAVSTADPIVVVGMACRYPGGVTSPEQLWELVRDGVDAISAMPADRGWDVEALYDPEPGLPGHSYTRHGGFLHDAGEFDAEFFGISPREAIAMDPQQRLLLQTAWEAFERAGIAPGSLRGSRTGVFAGVMYNDYGSWPTGVEPETGGHSGLGTAASVLTGRVAYALGLEGPAISVDTACSSSLVALHLAAQALRGGECDLALAGGVTVMSTPGTFVEFSRQRGLSADGRCKSYGAGADGTGWSEGVGLLLVERLSDARRLGHPVLAVLRGTAVNSDGASNGLTAPNGPAQQRVIRAALAAAGLRPRDVAAIEGHGTGTTLGDPIEVQALLETYGQDRDEPAWLGSVKSNLGHTQAAAGVAGVIKMIMSMRHGVLPRTLHADEPSTVVDWSAGDIRLLTEERPWPAGPRRAAVSSFGVSGTNAHVVIEAPDATPASAEPGSDDGPVALVVSGQSARALRANALRLAEHLAARPGQRALDVAYSLGVCRTPGRVRVALSATGEIAPARLAELAEDEGPFTEAREVRTAFLFTGQGAQRVAMGRRLRAVFPAYAKAFDEVCAVLDPLLGRGLREVLDDEDAIHTTEYAQPALFALEVSLVALLASWGVRPDVVAGHSIGELAAAHTAGLLSLADAARLVAARGRLMQQCPEGGAMVSVTASEGDVRALLDDVDGVAIAAVNGERAVVLSGDEDAVTSVAAELAASGHRTRRLRVSHAFHSPHMDRMLSPFASVAAGVEVRDPVLPLVSSVVGHVQDTAAWGDPGYWARQVRDPVRFADVHAALRADGVDVCLEIGPDAALTAMAPPDGVHLAALRRDQDEAEALLTAVAVAATHGVPVDWAAVYANRSPRRIELPTYAFQTARYWLPRAVSTPDLPAAGLAGTGHPLLGASVTLADDGGVLLTGVLSTVAEPWLAEHAVAGTVLLPGAALVEMAIQAGDRVGCGRLDELVLHAPLPLDAAVGVQVRVAPADDSGTRAVAVHSAGPDGTWVANATGVLAPDDGAAGPDLADWPPAGASAIDVSSLYPDLDAVGYSYGDTFRCVRAAWRAGSELCAEIALRDEDRDAAARYGIHPALLDAAMHVLAAAGTGDSLRLPFAWTGVRLAATGATAARVRLSPVDDGWQLVLADATGAPLASVERLLLRAADLARPVARRDDGLFRLDWSAPATVGSGSSPQLIGPDPFGLAAVLGSGPGPGVLCVAGTGAHDPAEAHRIAEQTLDQVRERLAADEDLVVVTRRAVATHEGEDVADLSAAVVWGLVRSMQNENPGRLTLVDIDDDPASAAALPALAAGPDRQIAVRHGVATVPRLAAPSSDGDVLHPPADGPWRLDSTGGGTLDALALVPAPEAVRPLGEHEVRVEVVAAGVNFRDVVVALGLVPTLAGIGGEMAGVVTEVGRAVTDLAVGDRVMGLCPASLGPLAVTDHRWLTRMPRGWSFTRAAGVPLTFLTAYYGLVDLGGLRAGQKVLVHAAAGGVGMAAVQLVRHFGGEVFGTASPGKHPALRAMGLPPDRIANSRTLDFEAEFLAATGGQGMDIVLDCLAGEFVDASLRLLPRGGRFLEMGKTDIRSPEAVAAAHAGVAYAAYDIQDASPERIREMLDTLVDLFESGALTPQPITTYDVRRGRAAFRALSQAALVGKAVLQMPRTLDPDGTVLITGGTGGLGAALARHLAATRPTGHLLLVGRSGPHAPGAAELVRELDCRVTVTACDVADPGQVAALLARIPEKHPLTAVVHAAGVLDDAVSSTLTAAQLHRVLRPKVDGAWRLHEATAGLDLAAFVLFSSAAGIFGGAGQANYAAGNAYLDALAHHRRSLGLPAQSLAWGAWVSTAGMTAELSETDRQRMNRTGFGALTVAEGLARFDAATAAAHTLLAPIALDPAKLGQGDDVPELLRNLARPGARRRAAVAEEPDAAGGLRARLERLPAAEQHEVLVEVVRAGAARVLGHPSTASVPAQRPFTDLGFDSLTSVELRNHLSQRTGLRLPTTLLFDHPTPAELAAHLRAELAPAAASWVDEGLRVVAELERALDLVPADDTERHRLTHRLREVLDRWTGDAAVADLGDASNEDLFALVDQGYAANGGAEG</sequence>
<feature type="region of interest" description="C-terminal hotdog fold" evidence="7">
    <location>
        <begin position="2697"/>
        <end position="2832"/>
    </location>
</feature>
<dbReference type="InterPro" id="IPR057326">
    <property type="entry name" value="KR_dom"/>
</dbReference>
<dbReference type="InterPro" id="IPR036291">
    <property type="entry name" value="NAD(P)-bd_dom_sf"/>
</dbReference>
<dbReference type="Pfam" id="PF13602">
    <property type="entry name" value="ADH_zinc_N_2"/>
    <property type="match status" value="1"/>
</dbReference>
<dbReference type="FunFam" id="3.40.47.10:FF:000019">
    <property type="entry name" value="Polyketide synthase type I"/>
    <property type="match status" value="2"/>
</dbReference>
<feature type="domain" description="PKS/mFAS DH" evidence="10">
    <location>
        <begin position="2566"/>
        <end position="2832"/>
    </location>
</feature>
<dbReference type="InterPro" id="IPR013154">
    <property type="entry name" value="ADH-like_N"/>
</dbReference>
<dbReference type="Pfam" id="PF16197">
    <property type="entry name" value="KAsynt_C_assoc"/>
    <property type="match status" value="2"/>
</dbReference>
<dbReference type="SMART" id="SM00823">
    <property type="entry name" value="PKS_PP"/>
    <property type="match status" value="2"/>
</dbReference>
<dbReference type="InterPro" id="IPR020841">
    <property type="entry name" value="PKS_Beta-ketoAc_synthase_dom"/>
</dbReference>
<proteinExistence type="predicted"/>
<evidence type="ECO:0000256" key="5">
    <source>
        <dbReference type="ARBA" id="ARBA00023268"/>
    </source>
</evidence>
<dbReference type="InterPro" id="IPR049900">
    <property type="entry name" value="PKS_mFAS_DH"/>
</dbReference>
<dbReference type="Pfam" id="PF00698">
    <property type="entry name" value="Acyl_transf_1"/>
    <property type="match status" value="2"/>
</dbReference>
<dbReference type="InterPro" id="IPR020806">
    <property type="entry name" value="PKS_PP-bd"/>
</dbReference>
<dbReference type="Pfam" id="PF08659">
    <property type="entry name" value="KR"/>
    <property type="match status" value="2"/>
</dbReference>
<dbReference type="PROSITE" id="PS52019">
    <property type="entry name" value="PKS_MFAS_DH"/>
    <property type="match status" value="2"/>
</dbReference>
<evidence type="ECO:0000256" key="7">
    <source>
        <dbReference type="PROSITE-ProRule" id="PRU01363"/>
    </source>
</evidence>
<dbReference type="Gene3D" id="3.40.366.10">
    <property type="entry name" value="Malonyl-Coenzyme A Acyl Carrier Protein, domain 2"/>
    <property type="match status" value="2"/>
</dbReference>
<feature type="active site" description="Proton acceptor; for dehydratase activity" evidence="7">
    <location>
        <position position="2598"/>
    </location>
</feature>
<dbReference type="SUPFAM" id="SSF53901">
    <property type="entry name" value="Thiolase-like"/>
    <property type="match status" value="2"/>
</dbReference>
<dbReference type="GO" id="GO:0004315">
    <property type="term" value="F:3-oxoacyl-[acyl-carrier-protein] synthase activity"/>
    <property type="evidence" value="ECO:0007669"/>
    <property type="project" value="InterPro"/>
</dbReference>
<dbReference type="Pfam" id="PF00109">
    <property type="entry name" value="ketoacyl-synt"/>
    <property type="match status" value="2"/>
</dbReference>
<dbReference type="FunFam" id="1.10.1200.10:FF:000007">
    <property type="entry name" value="Probable polyketide synthase pks17"/>
    <property type="match status" value="2"/>
</dbReference>
<dbReference type="InterPro" id="IPR020843">
    <property type="entry name" value="ER"/>
</dbReference>
<feature type="domain" description="Ketosynthase family 3 (KS3)" evidence="9">
    <location>
        <begin position="1690"/>
        <end position="2112"/>
    </location>
</feature>
<dbReference type="InterPro" id="IPR016036">
    <property type="entry name" value="Malonyl_transacylase_ACP-bd"/>
</dbReference>
<feature type="active site" description="Proton acceptor; for dehydratase activity" evidence="7">
    <location>
        <position position="936"/>
    </location>
</feature>
<dbReference type="PROSITE" id="PS50075">
    <property type="entry name" value="CARRIER"/>
    <property type="match status" value="2"/>
</dbReference>
<dbReference type="InterPro" id="IPR014030">
    <property type="entry name" value="Ketoacyl_synth_N"/>
</dbReference>
<evidence type="ECO:0000256" key="3">
    <source>
        <dbReference type="ARBA" id="ARBA00022679"/>
    </source>
</evidence>
<dbReference type="SMART" id="SM01294">
    <property type="entry name" value="PKS_PP_betabranch"/>
    <property type="match status" value="2"/>
</dbReference>
<dbReference type="SUPFAM" id="SSF52151">
    <property type="entry name" value="FabD/lysophospholipase-like"/>
    <property type="match status" value="2"/>
</dbReference>
<evidence type="ECO:0000259" key="9">
    <source>
        <dbReference type="PROSITE" id="PS52004"/>
    </source>
</evidence>
<dbReference type="InterPro" id="IPR016035">
    <property type="entry name" value="Acyl_Trfase/lysoPLipase"/>
</dbReference>
<dbReference type="SMART" id="SM00827">
    <property type="entry name" value="PKS_AT"/>
    <property type="match status" value="2"/>
</dbReference>
<dbReference type="InterPro" id="IPR009081">
    <property type="entry name" value="PP-bd_ACP"/>
</dbReference>
<dbReference type="InterPro" id="IPR001227">
    <property type="entry name" value="Ac_transferase_dom_sf"/>
</dbReference>
<dbReference type="GO" id="GO:0006633">
    <property type="term" value="P:fatty acid biosynthetic process"/>
    <property type="evidence" value="ECO:0007669"/>
    <property type="project" value="InterPro"/>
</dbReference>
<feature type="region of interest" description="N-terminal hotdog fold" evidence="7">
    <location>
        <begin position="904"/>
        <end position="1022"/>
    </location>
</feature>
<dbReference type="GO" id="GO:0008270">
    <property type="term" value="F:zinc ion binding"/>
    <property type="evidence" value="ECO:0007669"/>
    <property type="project" value="InterPro"/>
</dbReference>
<keyword evidence="6" id="KW-0012">Acyltransferase</keyword>
<dbReference type="GO" id="GO:0004312">
    <property type="term" value="F:fatty acid synthase activity"/>
    <property type="evidence" value="ECO:0007669"/>
    <property type="project" value="TreeGrafter"/>
</dbReference>
<keyword evidence="3" id="KW-0808">Transferase</keyword>
<feature type="region of interest" description="C-terminal hotdog fold" evidence="7">
    <location>
        <begin position="1033"/>
        <end position="1170"/>
    </location>
</feature>
<dbReference type="EMBL" id="JAMTCK010000010">
    <property type="protein sequence ID" value="MCP2167418.1"/>
    <property type="molecule type" value="Genomic_DNA"/>
</dbReference>
<dbReference type="CDD" id="cd00833">
    <property type="entry name" value="PKS"/>
    <property type="match status" value="2"/>
</dbReference>
<feature type="domain" description="Carrier" evidence="8">
    <location>
        <begin position="3609"/>
        <end position="3684"/>
    </location>
</feature>
<evidence type="ECO:0000256" key="6">
    <source>
        <dbReference type="ARBA" id="ARBA00023315"/>
    </source>
</evidence>
<keyword evidence="4" id="KW-0677">Repeat</keyword>
<dbReference type="InterPro" id="IPR016039">
    <property type="entry name" value="Thiolase-like"/>
</dbReference>
<dbReference type="SUPFAM" id="SSF47336">
    <property type="entry name" value="ACP-like"/>
    <property type="match status" value="2"/>
</dbReference>
<dbReference type="GO" id="GO:0031177">
    <property type="term" value="F:phosphopantetheine binding"/>
    <property type="evidence" value="ECO:0007669"/>
    <property type="project" value="InterPro"/>
</dbReference>
<dbReference type="SMART" id="SM00826">
    <property type="entry name" value="PKS_DH"/>
    <property type="match status" value="2"/>
</dbReference>
<dbReference type="SMART" id="SM00829">
    <property type="entry name" value="PKS_ER"/>
    <property type="match status" value="1"/>
</dbReference>
<dbReference type="Pfam" id="PF14765">
    <property type="entry name" value="PS-DH"/>
    <property type="match status" value="2"/>
</dbReference>
<dbReference type="PROSITE" id="PS52004">
    <property type="entry name" value="KS3_2"/>
    <property type="match status" value="2"/>
</dbReference>
<dbReference type="SUPFAM" id="SSF51735">
    <property type="entry name" value="NAD(P)-binding Rossmann-fold domains"/>
    <property type="match status" value="5"/>
</dbReference>
<accession>A0AAE3GGT1</accession>
<evidence type="ECO:0000259" key="8">
    <source>
        <dbReference type="PROSITE" id="PS50075"/>
    </source>
</evidence>
<keyword evidence="2" id="KW-0597">Phosphoprotein</keyword>
<dbReference type="Gene3D" id="3.40.50.720">
    <property type="entry name" value="NAD(P)-binding Rossmann-like Domain"/>
    <property type="match status" value="4"/>
</dbReference>
<feature type="region of interest" description="N-terminal hotdog fold" evidence="7">
    <location>
        <begin position="2566"/>
        <end position="2685"/>
    </location>
</feature>
<dbReference type="InterPro" id="IPR049552">
    <property type="entry name" value="PKS_DH_N"/>
</dbReference>
<dbReference type="InterPro" id="IPR036736">
    <property type="entry name" value="ACP-like_sf"/>
</dbReference>
<dbReference type="InterPro" id="IPR014043">
    <property type="entry name" value="Acyl_transferase_dom"/>
</dbReference>
<dbReference type="Gene3D" id="1.10.1200.10">
    <property type="entry name" value="ACP-like"/>
    <property type="match status" value="2"/>
</dbReference>
<dbReference type="Pfam" id="PF00550">
    <property type="entry name" value="PP-binding"/>
    <property type="match status" value="2"/>
</dbReference>
<dbReference type="Proteomes" id="UP001206128">
    <property type="component" value="Unassembled WGS sequence"/>
</dbReference>
<keyword evidence="5" id="KW-0511">Multifunctional enzyme</keyword>
<dbReference type="PROSITE" id="PS00606">
    <property type="entry name" value="KS3_1"/>
    <property type="match status" value="2"/>
</dbReference>
<dbReference type="Gene3D" id="3.10.129.110">
    <property type="entry name" value="Polyketide synthase dehydratase"/>
    <property type="match status" value="2"/>
</dbReference>
<feature type="domain" description="PKS/mFAS DH" evidence="10">
    <location>
        <begin position="904"/>
        <end position="1170"/>
    </location>
</feature>
<evidence type="ECO:0000313" key="11">
    <source>
        <dbReference type="EMBL" id="MCP2167418.1"/>
    </source>
</evidence>
<feature type="domain" description="Carrier" evidence="8">
    <location>
        <begin position="1596"/>
        <end position="1671"/>
    </location>
</feature>
<evidence type="ECO:0000256" key="4">
    <source>
        <dbReference type="ARBA" id="ARBA00022737"/>
    </source>
</evidence>
<dbReference type="PANTHER" id="PTHR43775">
    <property type="entry name" value="FATTY ACID SYNTHASE"/>
    <property type="match status" value="1"/>
</dbReference>
<name>A0AAE3GGT1_9PSEU</name>
<dbReference type="InterPro" id="IPR013968">
    <property type="entry name" value="PKS_KR"/>
</dbReference>
<dbReference type="SUPFAM" id="SSF55048">
    <property type="entry name" value="Probable ACP-binding domain of malonyl-CoA ACP transacylase"/>
    <property type="match status" value="2"/>
</dbReference>
<dbReference type="Gene3D" id="3.90.180.10">
    <property type="entry name" value="Medium-chain alcohol dehydrogenases, catalytic domain"/>
    <property type="match status" value="1"/>
</dbReference>
<dbReference type="SUPFAM" id="SSF50129">
    <property type="entry name" value="GroES-like"/>
    <property type="match status" value="1"/>
</dbReference>
<dbReference type="CDD" id="cd08956">
    <property type="entry name" value="KR_3_FAS_SDR_x"/>
    <property type="match status" value="2"/>
</dbReference>
<dbReference type="InterPro" id="IPR014031">
    <property type="entry name" value="Ketoacyl_synth_C"/>
</dbReference>
<dbReference type="InterPro" id="IPR032821">
    <property type="entry name" value="PKS_assoc"/>
</dbReference>
<dbReference type="Gene3D" id="3.30.70.3290">
    <property type="match status" value="2"/>
</dbReference>
<dbReference type="InterPro" id="IPR002364">
    <property type="entry name" value="Quin_OxRdtase/zeta-crystal_CS"/>
</dbReference>
<dbReference type="SMART" id="SM00825">
    <property type="entry name" value="PKS_KS"/>
    <property type="match status" value="2"/>
</dbReference>
<dbReference type="PANTHER" id="PTHR43775:SF51">
    <property type="entry name" value="INACTIVE PHENOLPHTHIOCEROL SYNTHESIS POLYKETIDE SYNTHASE TYPE I PKS1-RELATED"/>
    <property type="match status" value="1"/>
</dbReference>
<dbReference type="SMART" id="SM00822">
    <property type="entry name" value="PKS_KR"/>
    <property type="match status" value="2"/>
</dbReference>
<dbReference type="Pfam" id="PF08240">
    <property type="entry name" value="ADH_N"/>
    <property type="match status" value="1"/>
</dbReference>
<feature type="active site" description="Proton donor; for dehydratase activity" evidence="7">
    <location>
        <position position="2758"/>
    </location>
</feature>
<dbReference type="PROSITE" id="PS00012">
    <property type="entry name" value="PHOSPHOPANTETHEINE"/>
    <property type="match status" value="2"/>
</dbReference>
<dbReference type="InterPro" id="IPR055123">
    <property type="entry name" value="SpnB-like_Rossmann"/>
</dbReference>
<dbReference type="Gene3D" id="3.40.47.10">
    <property type="match status" value="2"/>
</dbReference>
<feature type="active site" description="Proton donor; for dehydratase activity" evidence="7">
    <location>
        <position position="1094"/>
    </location>
</feature>